<proteinExistence type="inferred from homology"/>
<keyword evidence="3" id="KW-0732">Signal</keyword>
<dbReference type="RefSeq" id="WP_380903937.1">
    <property type="nucleotide sequence ID" value="NZ_JBHUEG010000001.1"/>
</dbReference>
<protein>
    <submittedName>
        <fullName evidence="8">RagB/SusD family nutrient uptake outer membrane protein</fullName>
    </submittedName>
</protein>
<feature type="domain" description="RagB/SusD" evidence="6">
    <location>
        <begin position="329"/>
        <end position="571"/>
    </location>
</feature>
<evidence type="ECO:0000313" key="9">
    <source>
        <dbReference type="Proteomes" id="UP001597545"/>
    </source>
</evidence>
<reference evidence="9" key="1">
    <citation type="journal article" date="2019" name="Int. J. Syst. Evol. Microbiol.">
        <title>The Global Catalogue of Microorganisms (GCM) 10K type strain sequencing project: providing services to taxonomists for standard genome sequencing and annotation.</title>
        <authorList>
            <consortium name="The Broad Institute Genomics Platform"/>
            <consortium name="The Broad Institute Genome Sequencing Center for Infectious Disease"/>
            <person name="Wu L."/>
            <person name="Ma J."/>
        </authorList>
    </citation>
    <scope>NUCLEOTIDE SEQUENCE [LARGE SCALE GENOMIC DNA]</scope>
    <source>
        <strain evidence="9">KCTC 42662</strain>
    </source>
</reference>
<evidence type="ECO:0000256" key="1">
    <source>
        <dbReference type="ARBA" id="ARBA00004442"/>
    </source>
</evidence>
<sequence>MKQNSYIGLAILAGMVTLSACNKKLEEYNPSNATEESLFKTAEGFETAVNGAYTYNRNLYGKEEGFALLEAGTDLWAPSAKNGNSTVFGSSPNPAITTYSGLLADNYWVNTNLWTPCYAAINLCNTALGRIDEAGLTPARRQSAEAELRFMRAWYYFLLVQAFGDVHFTLEPTKGMVTVANRTSVVTVYEQIVNDMQFAAGNLPVTTADYGRITKTGALAILSKVLLTKGDYQAASNLAKVVIDESGQGLLPRYADLWQMANETNNEVLWAVNYATNLNLNAPSGNSGHRGHSLFLMEYSDLPGMKQDVVNGFPEGRWIPTLHYLDLFNEAIDSRFDATFKQAWLANNASTIPVWTVEEVSHNPALAARVGQPKYTVGDTAIWITKKVLPNADQLYTHRYRYKTYDRDDLYNSNGTVKNIRQYFSLKKFDDPTRATAAETNSARNAPIIRLAEVYLNAAEAQFRLGKLDSAARFINSVRRRAALPGHADAMEITGAMVTTDFILDERARELGGEQTRWFDLKRLGQLEQRVKMTNPDIAANIRPYHLLRPIPLAQLGAVTNKDEFKQNPGYE</sequence>
<keyword evidence="5" id="KW-0998">Cell outer membrane</keyword>
<evidence type="ECO:0000259" key="6">
    <source>
        <dbReference type="Pfam" id="PF07980"/>
    </source>
</evidence>
<dbReference type="PROSITE" id="PS51257">
    <property type="entry name" value="PROKAR_LIPOPROTEIN"/>
    <property type="match status" value="1"/>
</dbReference>
<dbReference type="InterPro" id="IPR011990">
    <property type="entry name" value="TPR-like_helical_dom_sf"/>
</dbReference>
<dbReference type="SUPFAM" id="SSF48452">
    <property type="entry name" value="TPR-like"/>
    <property type="match status" value="1"/>
</dbReference>
<dbReference type="Proteomes" id="UP001597545">
    <property type="component" value="Unassembled WGS sequence"/>
</dbReference>
<keyword evidence="9" id="KW-1185">Reference proteome</keyword>
<evidence type="ECO:0000259" key="7">
    <source>
        <dbReference type="Pfam" id="PF14322"/>
    </source>
</evidence>
<dbReference type="Pfam" id="PF07980">
    <property type="entry name" value="SusD_RagB"/>
    <property type="match status" value="1"/>
</dbReference>
<comment type="caution">
    <text evidence="8">The sequence shown here is derived from an EMBL/GenBank/DDBJ whole genome shotgun (WGS) entry which is preliminary data.</text>
</comment>
<evidence type="ECO:0000256" key="4">
    <source>
        <dbReference type="ARBA" id="ARBA00023136"/>
    </source>
</evidence>
<evidence type="ECO:0000256" key="3">
    <source>
        <dbReference type="ARBA" id="ARBA00022729"/>
    </source>
</evidence>
<dbReference type="EMBL" id="JBHULR010000004">
    <property type="protein sequence ID" value="MFD2548308.1"/>
    <property type="molecule type" value="Genomic_DNA"/>
</dbReference>
<evidence type="ECO:0000256" key="5">
    <source>
        <dbReference type="ARBA" id="ARBA00023237"/>
    </source>
</evidence>
<dbReference type="InterPro" id="IPR033985">
    <property type="entry name" value="SusD-like_N"/>
</dbReference>
<gene>
    <name evidence="8" type="ORF">ACFSR5_11710</name>
</gene>
<keyword evidence="4" id="KW-0472">Membrane</keyword>
<feature type="domain" description="SusD-like N-terminal" evidence="7">
    <location>
        <begin position="109"/>
        <end position="227"/>
    </location>
</feature>
<dbReference type="Pfam" id="PF14322">
    <property type="entry name" value="SusD-like_3"/>
    <property type="match status" value="1"/>
</dbReference>
<dbReference type="InterPro" id="IPR012944">
    <property type="entry name" value="SusD_RagB_dom"/>
</dbReference>
<comment type="subcellular location">
    <subcellularLocation>
        <location evidence="1">Cell outer membrane</location>
    </subcellularLocation>
</comment>
<accession>A0ABW5KIY7</accession>
<organism evidence="8 9">
    <name type="scientific">Sphingobacterium suaedae</name>
    <dbReference type="NCBI Taxonomy" id="1686402"/>
    <lineage>
        <taxon>Bacteria</taxon>
        <taxon>Pseudomonadati</taxon>
        <taxon>Bacteroidota</taxon>
        <taxon>Sphingobacteriia</taxon>
        <taxon>Sphingobacteriales</taxon>
        <taxon>Sphingobacteriaceae</taxon>
        <taxon>Sphingobacterium</taxon>
    </lineage>
</organism>
<evidence type="ECO:0000256" key="2">
    <source>
        <dbReference type="ARBA" id="ARBA00006275"/>
    </source>
</evidence>
<evidence type="ECO:0000313" key="8">
    <source>
        <dbReference type="EMBL" id="MFD2548308.1"/>
    </source>
</evidence>
<comment type="similarity">
    <text evidence="2">Belongs to the SusD family.</text>
</comment>
<name>A0ABW5KIY7_9SPHI</name>
<dbReference type="Gene3D" id="1.25.40.390">
    <property type="match status" value="1"/>
</dbReference>